<dbReference type="EMBL" id="LR824013">
    <property type="protein sequence ID" value="CAD0199502.1"/>
    <property type="molecule type" value="Genomic_DNA"/>
</dbReference>
<keyword evidence="2" id="KW-1185">Reference proteome</keyword>
<protein>
    <submittedName>
        <fullName evidence="1">Uncharacterized protein</fullName>
    </submittedName>
</protein>
<evidence type="ECO:0000313" key="1">
    <source>
        <dbReference type="EMBL" id="CAD0199502.1"/>
    </source>
</evidence>
<sequence length="91" mass="10299">MTIETSTCTILRSRKTKVTSAVSNKQQDCIANIWSCTANVKYRTTTFSITRLNRDAQYYALRISVTGCYDSAVLLSREAFFAENVINGFRL</sequence>
<reference evidence="1" key="1">
    <citation type="submission" date="2021-12" db="EMBL/GenBank/DDBJ databases">
        <authorList>
            <person name="King R."/>
        </authorList>
    </citation>
    <scope>NUCLEOTIDE SEQUENCE</scope>
</reference>
<evidence type="ECO:0000313" key="2">
    <source>
        <dbReference type="Proteomes" id="UP001154114"/>
    </source>
</evidence>
<name>A0A9N8L0I2_CHRIL</name>
<dbReference type="Proteomes" id="UP001154114">
    <property type="component" value="Chromosome 10"/>
</dbReference>
<proteinExistence type="predicted"/>
<dbReference type="AlphaFoldDB" id="A0A9N8L0I2"/>
<gene>
    <name evidence="1" type="ORF">CINC_LOCUS1196</name>
</gene>
<accession>A0A9N8L0I2</accession>
<organism evidence="1 2">
    <name type="scientific">Chrysodeixis includens</name>
    <name type="common">Soybean looper</name>
    <name type="synonym">Pseudoplusia includens</name>
    <dbReference type="NCBI Taxonomy" id="689277"/>
    <lineage>
        <taxon>Eukaryota</taxon>
        <taxon>Metazoa</taxon>
        <taxon>Ecdysozoa</taxon>
        <taxon>Arthropoda</taxon>
        <taxon>Hexapoda</taxon>
        <taxon>Insecta</taxon>
        <taxon>Pterygota</taxon>
        <taxon>Neoptera</taxon>
        <taxon>Endopterygota</taxon>
        <taxon>Lepidoptera</taxon>
        <taxon>Glossata</taxon>
        <taxon>Ditrysia</taxon>
        <taxon>Noctuoidea</taxon>
        <taxon>Noctuidae</taxon>
        <taxon>Plusiinae</taxon>
        <taxon>Chrysodeixis</taxon>
    </lineage>
</organism>